<dbReference type="CDD" id="cd00637">
    <property type="entry name" value="7tm_classA_rhodopsin-like"/>
    <property type="match status" value="1"/>
</dbReference>
<keyword evidence="4" id="KW-1003">Cell membrane</keyword>
<dbReference type="GO" id="GO:0005768">
    <property type="term" value="C:endosome"/>
    <property type="evidence" value="ECO:0007669"/>
    <property type="project" value="TreeGrafter"/>
</dbReference>
<evidence type="ECO:0000256" key="13">
    <source>
        <dbReference type="ARBA" id="ARBA00023224"/>
    </source>
</evidence>
<keyword evidence="3" id="KW-0217">Developmental protein</keyword>
<evidence type="ECO:0000256" key="12">
    <source>
        <dbReference type="ARBA" id="ARBA00023180"/>
    </source>
</evidence>
<keyword evidence="8" id="KW-0969">Cilium</keyword>
<name>A0A8J1U940_OWEFU</name>
<evidence type="ECO:0000256" key="5">
    <source>
        <dbReference type="ARBA" id="ARBA00022692"/>
    </source>
</evidence>
<evidence type="ECO:0000256" key="7">
    <source>
        <dbReference type="ARBA" id="ARBA00023040"/>
    </source>
</evidence>
<keyword evidence="17" id="KW-1185">Reference proteome</keyword>
<dbReference type="EMBL" id="CAIIXF020000009">
    <property type="protein sequence ID" value="CAH1794742.1"/>
    <property type="molecule type" value="Genomic_DNA"/>
</dbReference>
<proteinExistence type="inferred from homology"/>
<keyword evidence="6" id="KW-1133">Transmembrane helix</keyword>
<evidence type="ECO:0000256" key="14">
    <source>
        <dbReference type="ARBA" id="ARBA00023273"/>
    </source>
</evidence>
<dbReference type="PANTHER" id="PTHR22752">
    <property type="entry name" value="G PROTEIN-COUPLED RECEPTOR"/>
    <property type="match status" value="1"/>
</dbReference>
<keyword evidence="14" id="KW-0966">Cell projection</keyword>
<dbReference type="Pfam" id="PF00001">
    <property type="entry name" value="7tm_1"/>
    <property type="match status" value="1"/>
</dbReference>
<organism evidence="16 17">
    <name type="scientific">Owenia fusiformis</name>
    <name type="common">Polychaete worm</name>
    <dbReference type="NCBI Taxonomy" id="6347"/>
    <lineage>
        <taxon>Eukaryota</taxon>
        <taxon>Metazoa</taxon>
        <taxon>Spiralia</taxon>
        <taxon>Lophotrochozoa</taxon>
        <taxon>Annelida</taxon>
        <taxon>Polychaeta</taxon>
        <taxon>Sedentaria</taxon>
        <taxon>Canalipalpata</taxon>
        <taxon>Sabellida</taxon>
        <taxon>Oweniida</taxon>
        <taxon>Oweniidae</taxon>
        <taxon>Owenia</taxon>
    </lineage>
</organism>
<evidence type="ECO:0000256" key="11">
    <source>
        <dbReference type="ARBA" id="ARBA00023170"/>
    </source>
</evidence>
<dbReference type="Gene3D" id="1.20.1070.10">
    <property type="entry name" value="Rhodopsin 7-helix transmembrane proteins"/>
    <property type="match status" value="1"/>
</dbReference>
<dbReference type="Proteomes" id="UP000749559">
    <property type="component" value="Unassembled WGS sequence"/>
</dbReference>
<dbReference type="InterPro" id="IPR017452">
    <property type="entry name" value="GPCR_Rhodpsn_7TM"/>
</dbReference>
<evidence type="ECO:0000256" key="3">
    <source>
        <dbReference type="ARBA" id="ARBA00022473"/>
    </source>
</evidence>
<keyword evidence="10" id="KW-1015">Disulfide bond</keyword>
<keyword evidence="5 15" id="KW-0812">Transmembrane</keyword>
<dbReference type="InterPro" id="IPR000276">
    <property type="entry name" value="GPCR_Rhodpsn"/>
</dbReference>
<keyword evidence="11 15" id="KW-0675">Receptor</keyword>
<evidence type="ECO:0000313" key="16">
    <source>
        <dbReference type="EMBL" id="CAH1794742.1"/>
    </source>
</evidence>
<dbReference type="SUPFAM" id="SSF81321">
    <property type="entry name" value="Family A G protein-coupled receptor-like"/>
    <property type="match status" value="1"/>
</dbReference>
<dbReference type="PROSITE" id="PS00237">
    <property type="entry name" value="G_PROTEIN_RECEP_F1_1"/>
    <property type="match status" value="1"/>
</dbReference>
<dbReference type="PANTHER" id="PTHR22752:SF10">
    <property type="entry name" value="G-PROTEIN COUPLED RECEPTOR 161"/>
    <property type="match status" value="1"/>
</dbReference>
<dbReference type="OrthoDB" id="10071887at2759"/>
<keyword evidence="12" id="KW-0325">Glycoprotein</keyword>
<evidence type="ECO:0000256" key="6">
    <source>
        <dbReference type="ARBA" id="ARBA00022989"/>
    </source>
</evidence>
<keyword evidence="9" id="KW-0472">Membrane</keyword>
<gene>
    <name evidence="16" type="ORF">OFUS_LOCUS19387</name>
</gene>
<comment type="caution">
    <text evidence="16">The sequence shown here is derived from an EMBL/GenBank/DDBJ whole genome shotgun (WGS) entry which is preliminary data.</text>
</comment>
<comment type="similarity">
    <text evidence="15">Belongs to the G-protein coupled receptor 1 family.</text>
</comment>
<evidence type="ECO:0000256" key="4">
    <source>
        <dbReference type="ARBA" id="ARBA00022475"/>
    </source>
</evidence>
<evidence type="ECO:0000256" key="2">
    <source>
        <dbReference type="ARBA" id="ARBA00004651"/>
    </source>
</evidence>
<dbReference type="AlphaFoldDB" id="A0A8J1U940"/>
<dbReference type="GO" id="GO:0004930">
    <property type="term" value="F:G protein-coupled receptor activity"/>
    <property type="evidence" value="ECO:0007669"/>
    <property type="project" value="UniProtKB-KW"/>
</dbReference>
<accession>A0A8J1U940</accession>
<evidence type="ECO:0000256" key="1">
    <source>
        <dbReference type="ARBA" id="ARBA00004309"/>
    </source>
</evidence>
<dbReference type="PRINTS" id="PR00237">
    <property type="entry name" value="GPCRRHODOPSN"/>
</dbReference>
<evidence type="ECO:0000256" key="8">
    <source>
        <dbReference type="ARBA" id="ARBA00023069"/>
    </source>
</evidence>
<keyword evidence="7 15" id="KW-0297">G-protein coupled receptor</keyword>
<protein>
    <submittedName>
        <fullName evidence="16">Uncharacterized protein</fullName>
    </submittedName>
</protein>
<sequence>MPGHGERCQMISCNFTELEHLGHFYDTPSIILQAVALTLIILSAFMANGLMCLVFYKRPHLLNVAHIFVLNLAICNLAIAVLALPFTLGAVVSQSWPFGTIWCLSQAFLFNTLVMGSTSTVLMVSLDRYYAIMSSLKYPYVFTIFRCKVLIGVQWIIVILAAAPPLAGWGKYTFQRYKYVCSLEWKPGRMADGYNIVVGIFFYAIPTGIICWCYGRIFIAAVSHTKRRNKVYPSTEDSTHTATGESSGSFKRNTMLFEARKKVRDFKAVRTILLIILTFMLCRGPYFIISGIEAQGILVNPKWQTCAMFLLYSETVINQCIYGYLNRVTRFEIWRMVKLIVNQGNQSTTMTESDEFASTTTSSYRMKTFGKRKMVPSINVIPVQLNTIAEVTEDVGESNTGSVYI</sequence>
<evidence type="ECO:0000256" key="15">
    <source>
        <dbReference type="RuleBase" id="RU000688"/>
    </source>
</evidence>
<dbReference type="PROSITE" id="PS50262">
    <property type="entry name" value="G_PROTEIN_RECEP_F1_2"/>
    <property type="match status" value="1"/>
</dbReference>
<dbReference type="GO" id="GO:0060170">
    <property type="term" value="C:ciliary membrane"/>
    <property type="evidence" value="ECO:0007669"/>
    <property type="project" value="UniProtKB-SubCell"/>
</dbReference>
<evidence type="ECO:0000256" key="9">
    <source>
        <dbReference type="ARBA" id="ARBA00023136"/>
    </source>
</evidence>
<evidence type="ECO:0000313" key="17">
    <source>
        <dbReference type="Proteomes" id="UP000749559"/>
    </source>
</evidence>
<evidence type="ECO:0000256" key="10">
    <source>
        <dbReference type="ARBA" id="ARBA00023157"/>
    </source>
</evidence>
<reference evidence="16" key="1">
    <citation type="submission" date="2022-03" db="EMBL/GenBank/DDBJ databases">
        <authorList>
            <person name="Martin C."/>
        </authorList>
    </citation>
    <scope>NUCLEOTIDE SEQUENCE</scope>
</reference>
<comment type="subcellular location">
    <subcellularLocation>
        <location evidence="2">Cell membrane</location>
        <topology evidence="2">Multi-pass membrane protein</topology>
    </subcellularLocation>
    <subcellularLocation>
        <location evidence="1">Cell projection</location>
        <location evidence="1">Cilium membrane</location>
    </subcellularLocation>
</comment>
<keyword evidence="13 15" id="KW-0807">Transducer</keyword>